<name>A0AAN6TIH8_9PEZI</name>
<gene>
    <name evidence="1" type="ORF">N656DRAFT_776659</name>
</gene>
<evidence type="ECO:0000313" key="1">
    <source>
        <dbReference type="EMBL" id="KAK4114505.1"/>
    </source>
</evidence>
<keyword evidence="2" id="KW-1185">Reference proteome</keyword>
<dbReference type="RefSeq" id="XP_064672075.1">
    <property type="nucleotide sequence ID" value="XM_064814676.1"/>
</dbReference>
<dbReference type="Proteomes" id="UP001302812">
    <property type="component" value="Unassembled WGS sequence"/>
</dbReference>
<dbReference type="AlphaFoldDB" id="A0AAN6TIH8"/>
<reference evidence="1" key="1">
    <citation type="journal article" date="2023" name="Mol. Phylogenet. Evol.">
        <title>Genome-scale phylogeny and comparative genomics of the fungal order Sordariales.</title>
        <authorList>
            <person name="Hensen N."/>
            <person name="Bonometti L."/>
            <person name="Westerberg I."/>
            <person name="Brannstrom I.O."/>
            <person name="Guillou S."/>
            <person name="Cros-Aarteil S."/>
            <person name="Calhoun S."/>
            <person name="Haridas S."/>
            <person name="Kuo A."/>
            <person name="Mondo S."/>
            <person name="Pangilinan J."/>
            <person name="Riley R."/>
            <person name="LaButti K."/>
            <person name="Andreopoulos B."/>
            <person name="Lipzen A."/>
            <person name="Chen C."/>
            <person name="Yan M."/>
            <person name="Daum C."/>
            <person name="Ng V."/>
            <person name="Clum A."/>
            <person name="Steindorff A."/>
            <person name="Ohm R.A."/>
            <person name="Martin F."/>
            <person name="Silar P."/>
            <person name="Natvig D.O."/>
            <person name="Lalanne C."/>
            <person name="Gautier V."/>
            <person name="Ament-Velasquez S.L."/>
            <person name="Kruys A."/>
            <person name="Hutchinson M.I."/>
            <person name="Powell A.J."/>
            <person name="Barry K."/>
            <person name="Miller A.N."/>
            <person name="Grigoriev I.V."/>
            <person name="Debuchy R."/>
            <person name="Gladieux P."/>
            <person name="Hiltunen Thoren M."/>
            <person name="Johannesson H."/>
        </authorList>
    </citation>
    <scope>NUCLEOTIDE SEQUENCE</scope>
    <source>
        <strain evidence="1">CBS 508.74</strain>
    </source>
</reference>
<accession>A0AAN6TIH8</accession>
<organism evidence="1 2">
    <name type="scientific">Canariomyces notabilis</name>
    <dbReference type="NCBI Taxonomy" id="2074819"/>
    <lineage>
        <taxon>Eukaryota</taxon>
        <taxon>Fungi</taxon>
        <taxon>Dikarya</taxon>
        <taxon>Ascomycota</taxon>
        <taxon>Pezizomycotina</taxon>
        <taxon>Sordariomycetes</taxon>
        <taxon>Sordariomycetidae</taxon>
        <taxon>Sordariales</taxon>
        <taxon>Chaetomiaceae</taxon>
        <taxon>Canariomyces</taxon>
    </lineage>
</organism>
<dbReference type="EMBL" id="MU853336">
    <property type="protein sequence ID" value="KAK4114505.1"/>
    <property type="molecule type" value="Genomic_DNA"/>
</dbReference>
<sequence>MCQLLTSTGTWQLPLAAFVSALITEETGPSFLSHLDSCFHALSQCYLFSSTTIQREQGRFSFPASKNPICYNISIEGAFHPVLSSTVGSWVSLTTEPMDGLVDGSIPTPTPSRLARKEMLSYFGSTRGDQVLASSFALQAKISRRGEYARDLLHSNP</sequence>
<reference evidence="1" key="2">
    <citation type="submission" date="2023-05" db="EMBL/GenBank/DDBJ databases">
        <authorList>
            <consortium name="Lawrence Berkeley National Laboratory"/>
            <person name="Steindorff A."/>
            <person name="Hensen N."/>
            <person name="Bonometti L."/>
            <person name="Westerberg I."/>
            <person name="Brannstrom I.O."/>
            <person name="Guillou S."/>
            <person name="Cros-Aarteil S."/>
            <person name="Calhoun S."/>
            <person name="Haridas S."/>
            <person name="Kuo A."/>
            <person name="Mondo S."/>
            <person name="Pangilinan J."/>
            <person name="Riley R."/>
            <person name="Labutti K."/>
            <person name="Andreopoulos B."/>
            <person name="Lipzen A."/>
            <person name="Chen C."/>
            <person name="Yanf M."/>
            <person name="Daum C."/>
            <person name="Ng V."/>
            <person name="Clum A."/>
            <person name="Ohm R."/>
            <person name="Martin F."/>
            <person name="Silar P."/>
            <person name="Natvig D."/>
            <person name="Lalanne C."/>
            <person name="Gautier V."/>
            <person name="Ament-Velasquez S.L."/>
            <person name="Kruys A."/>
            <person name="Hutchinson M.I."/>
            <person name="Powell A.J."/>
            <person name="Barry K."/>
            <person name="Miller A.N."/>
            <person name="Grigoriev I.V."/>
            <person name="Debuchy R."/>
            <person name="Gladieux P."/>
            <person name="Thoren M.H."/>
            <person name="Johannesson H."/>
        </authorList>
    </citation>
    <scope>NUCLEOTIDE SEQUENCE</scope>
    <source>
        <strain evidence="1">CBS 508.74</strain>
    </source>
</reference>
<protein>
    <submittedName>
        <fullName evidence="1">Uncharacterized protein</fullName>
    </submittedName>
</protein>
<comment type="caution">
    <text evidence="1">The sequence shown here is derived from an EMBL/GenBank/DDBJ whole genome shotgun (WGS) entry which is preliminary data.</text>
</comment>
<evidence type="ECO:0000313" key="2">
    <source>
        <dbReference type="Proteomes" id="UP001302812"/>
    </source>
</evidence>
<dbReference type="GeneID" id="89938801"/>
<proteinExistence type="predicted"/>